<keyword evidence="2" id="KW-1185">Reference proteome</keyword>
<comment type="caution">
    <text evidence="1">The sequence shown here is derived from an EMBL/GenBank/DDBJ whole genome shotgun (WGS) entry which is preliminary data.</text>
</comment>
<sequence>MAGKSRRQPHERRQIQVYRGAYEGLQEELYLKHLKKLIHQCESRTYNVDFLFFCCGGGNPLIVAERAASATVYHAEHQMKTAIFDQDLKEGQFRQALDKCKEKEVFPAYSNLCFDLWLILHKSRFERCVNQPSQYAPIIREIYHLPAEADIKEEATILNILSQIQLTDVYQAITYAMEIIQKNSEVGEPCFTDRSVKYYRNPDLRMHQFIEKVLNDTGCNSCA</sequence>
<dbReference type="InterPro" id="IPR025591">
    <property type="entry name" value="RloB"/>
</dbReference>
<organism evidence="1 2">
    <name type="scientific">Hydrogenispora ethanolica</name>
    <dbReference type="NCBI Taxonomy" id="1082276"/>
    <lineage>
        <taxon>Bacteria</taxon>
        <taxon>Bacillati</taxon>
        <taxon>Bacillota</taxon>
        <taxon>Hydrogenispora</taxon>
    </lineage>
</organism>
<gene>
    <name evidence="1" type="ORF">EDC14_10529</name>
</gene>
<dbReference type="OrthoDB" id="2080274at2"/>
<proteinExistence type="predicted"/>
<evidence type="ECO:0000313" key="2">
    <source>
        <dbReference type="Proteomes" id="UP000295008"/>
    </source>
</evidence>
<dbReference type="Pfam" id="PF13707">
    <property type="entry name" value="RloB"/>
    <property type="match status" value="1"/>
</dbReference>
<name>A0A4R1QQI6_HYDET</name>
<dbReference type="AlphaFoldDB" id="A0A4R1QQI6"/>
<dbReference type="EMBL" id="SLUN01000052">
    <property type="protein sequence ID" value="TCL56028.1"/>
    <property type="molecule type" value="Genomic_DNA"/>
</dbReference>
<accession>A0A4R1QQI6</accession>
<protein>
    <submittedName>
        <fullName evidence="1">RloB-like protein</fullName>
    </submittedName>
</protein>
<dbReference type="Proteomes" id="UP000295008">
    <property type="component" value="Unassembled WGS sequence"/>
</dbReference>
<evidence type="ECO:0000313" key="1">
    <source>
        <dbReference type="EMBL" id="TCL56028.1"/>
    </source>
</evidence>
<dbReference type="RefSeq" id="WP_132017493.1">
    <property type="nucleotide sequence ID" value="NZ_SLUN01000052.1"/>
</dbReference>
<reference evidence="1 2" key="1">
    <citation type="submission" date="2019-03" db="EMBL/GenBank/DDBJ databases">
        <title>Genomic Encyclopedia of Type Strains, Phase IV (KMG-IV): sequencing the most valuable type-strain genomes for metagenomic binning, comparative biology and taxonomic classification.</title>
        <authorList>
            <person name="Goeker M."/>
        </authorList>
    </citation>
    <scope>NUCLEOTIDE SEQUENCE [LARGE SCALE GENOMIC DNA]</scope>
    <source>
        <strain evidence="1 2">LX-B</strain>
    </source>
</reference>